<dbReference type="GO" id="GO:0103011">
    <property type="term" value="F:mannosylfructose-phosphate synthase activity"/>
    <property type="evidence" value="ECO:0007669"/>
    <property type="project" value="UniProtKB-EC"/>
</dbReference>
<feature type="domain" description="Glycosyltransferase subfamily 4-like N-terminal" evidence="3">
    <location>
        <begin position="75"/>
        <end position="155"/>
    </location>
</feature>
<dbReference type="AlphaFoldDB" id="A0A0S3PX56"/>
<dbReference type="CDD" id="cd03801">
    <property type="entry name" value="GT4_PimA-like"/>
    <property type="match status" value="1"/>
</dbReference>
<evidence type="ECO:0000259" key="3">
    <source>
        <dbReference type="Pfam" id="PF13439"/>
    </source>
</evidence>
<dbReference type="InterPro" id="IPR001296">
    <property type="entry name" value="Glyco_trans_1"/>
</dbReference>
<accession>A0A0S3PX56</accession>
<dbReference type="KEGG" id="vgo:GJW-30_1_03047"/>
<reference evidence="4 5" key="1">
    <citation type="submission" date="2015-08" db="EMBL/GenBank/DDBJ databases">
        <title>Investigation of the bacterial diversity of lava forest soil.</title>
        <authorList>
            <person name="Lee J.S."/>
        </authorList>
    </citation>
    <scope>NUCLEOTIDE SEQUENCE [LARGE SCALE GENOMIC DNA]</scope>
    <source>
        <strain evidence="4 5">GJW-30</strain>
    </source>
</reference>
<dbReference type="Gene3D" id="3.40.50.2000">
    <property type="entry name" value="Glycogen Phosphorylase B"/>
    <property type="match status" value="2"/>
</dbReference>
<keyword evidence="1 4" id="KW-0808">Transferase</keyword>
<sequence length="346" mass="36796">MKRVTFAVPGDLDTPTGGYAYDRRVIEELRKLGWSVDVLDLGEGFPYPSAATLEAATQRLLALGDTSTIIDGLAFGILADAARNMRAKPIALVHHPLALETGVSPEYGAIFAASEREALTVCRAVIVTSPATARSLVETYGVSKESIAVAEPGVDRRPVARRVDKAEIALLSVGAVSPRKGYDVLVRALAKLRTLPWRLTIAGTLDRNPECAADLRKLISERSLNDRIALTGSVSHDALNALYDSADVFVLASHYEGYGMVITEAIAAGLPIVATTGGAIPDTVPSGTGILVPPGNDVALADALRKLIEDRELRLTMSRNAEAAAEHLPTWEGCAVRIANVLERLS</sequence>
<feature type="domain" description="Glycosyl transferase family 1" evidence="2">
    <location>
        <begin position="164"/>
        <end position="322"/>
    </location>
</feature>
<dbReference type="EMBL" id="AP014946">
    <property type="protein sequence ID" value="BAT60503.1"/>
    <property type="molecule type" value="Genomic_DNA"/>
</dbReference>
<dbReference type="GO" id="GO:0009103">
    <property type="term" value="P:lipopolysaccharide biosynthetic process"/>
    <property type="evidence" value="ECO:0007669"/>
    <property type="project" value="TreeGrafter"/>
</dbReference>
<dbReference type="PANTHER" id="PTHR46401:SF2">
    <property type="entry name" value="GLYCOSYLTRANSFERASE WBBK-RELATED"/>
    <property type="match status" value="1"/>
</dbReference>
<dbReference type="Proteomes" id="UP000236884">
    <property type="component" value="Chromosome"/>
</dbReference>
<organism evidence="4 5">
    <name type="scientific">Variibacter gotjawalensis</name>
    <dbReference type="NCBI Taxonomy" id="1333996"/>
    <lineage>
        <taxon>Bacteria</taxon>
        <taxon>Pseudomonadati</taxon>
        <taxon>Pseudomonadota</taxon>
        <taxon>Alphaproteobacteria</taxon>
        <taxon>Hyphomicrobiales</taxon>
        <taxon>Nitrobacteraceae</taxon>
        <taxon>Variibacter</taxon>
    </lineage>
</organism>
<name>A0A0S3PX56_9BRAD</name>
<evidence type="ECO:0000256" key="1">
    <source>
        <dbReference type="ARBA" id="ARBA00022679"/>
    </source>
</evidence>
<dbReference type="RefSeq" id="WP_245408522.1">
    <property type="nucleotide sequence ID" value="NZ_AP014946.1"/>
</dbReference>
<gene>
    <name evidence="4" type="primary">mfpsA_3</name>
    <name evidence="4" type="ORF">GJW-30_1_03047</name>
</gene>
<dbReference type="EC" id="2.4.1.246" evidence="4"/>
<dbReference type="Pfam" id="PF00534">
    <property type="entry name" value="Glycos_transf_1"/>
    <property type="match status" value="1"/>
</dbReference>
<evidence type="ECO:0000259" key="2">
    <source>
        <dbReference type="Pfam" id="PF00534"/>
    </source>
</evidence>
<dbReference type="InterPro" id="IPR028098">
    <property type="entry name" value="Glyco_trans_4-like_N"/>
</dbReference>
<protein>
    <submittedName>
        <fullName evidence="4">Mannosylfructose-phosphate synthase</fullName>
        <ecNumber evidence="4">2.4.1.246</ecNumber>
    </submittedName>
</protein>
<keyword evidence="4" id="KW-0328">Glycosyltransferase</keyword>
<keyword evidence="5" id="KW-1185">Reference proteome</keyword>
<dbReference type="SUPFAM" id="SSF53756">
    <property type="entry name" value="UDP-Glycosyltransferase/glycogen phosphorylase"/>
    <property type="match status" value="1"/>
</dbReference>
<evidence type="ECO:0000313" key="5">
    <source>
        <dbReference type="Proteomes" id="UP000236884"/>
    </source>
</evidence>
<dbReference type="PANTHER" id="PTHR46401">
    <property type="entry name" value="GLYCOSYLTRANSFERASE WBBK-RELATED"/>
    <property type="match status" value="1"/>
</dbReference>
<evidence type="ECO:0000313" key="4">
    <source>
        <dbReference type="EMBL" id="BAT60503.1"/>
    </source>
</evidence>
<dbReference type="Pfam" id="PF13439">
    <property type="entry name" value="Glyco_transf_4"/>
    <property type="match status" value="1"/>
</dbReference>
<proteinExistence type="predicted"/>